<feature type="transmembrane region" description="Helical" evidence="1">
    <location>
        <begin position="199"/>
        <end position="216"/>
    </location>
</feature>
<proteinExistence type="predicted"/>
<feature type="transmembrane region" description="Helical" evidence="1">
    <location>
        <begin position="12"/>
        <end position="31"/>
    </location>
</feature>
<dbReference type="Pfam" id="PF06912">
    <property type="entry name" value="DUF1275"/>
    <property type="match status" value="1"/>
</dbReference>
<dbReference type="AlphaFoldDB" id="A0A0D1LZM5"/>
<dbReference type="PANTHER" id="PTHR37314:SF4">
    <property type="entry name" value="UPF0700 TRANSMEMBRANE PROTEIN YOAK"/>
    <property type="match status" value="1"/>
</dbReference>
<evidence type="ECO:0000313" key="3">
    <source>
        <dbReference type="Proteomes" id="UP000032289"/>
    </source>
</evidence>
<keyword evidence="1" id="KW-1133">Transmembrane helix</keyword>
<comment type="caution">
    <text evidence="2">The sequence shown here is derived from an EMBL/GenBank/DDBJ whole genome shotgun (WGS) entry which is preliminary data.</text>
</comment>
<evidence type="ECO:0000313" key="2">
    <source>
        <dbReference type="EMBL" id="KIU25320.1"/>
    </source>
</evidence>
<feature type="transmembrane region" description="Helical" evidence="1">
    <location>
        <begin position="62"/>
        <end position="80"/>
    </location>
</feature>
<reference evidence="2 3" key="1">
    <citation type="journal article" date="2015" name="Microbiology (Mosc.)">
        <title>Genomics of the Weissella cibaria species with an examination of its metabolic traits.</title>
        <authorList>
            <person name="Lynch K.M."/>
            <person name="Lucid A."/>
            <person name="Arendt E.K."/>
            <person name="Sleator R.D."/>
            <person name="Lucey B."/>
            <person name="Coffey A."/>
        </authorList>
    </citation>
    <scope>NUCLEOTIDE SEQUENCE [LARGE SCALE GENOMIC DNA]</scope>
    <source>
        <strain evidence="2 3">AB3b</strain>
    </source>
</reference>
<dbReference type="InterPro" id="IPR010699">
    <property type="entry name" value="DUF1275"/>
</dbReference>
<accession>A0A0D1LZM5</accession>
<protein>
    <submittedName>
        <fullName evidence="2">Putative membrane protein</fullName>
    </submittedName>
</protein>
<dbReference type="EMBL" id="JWHT01000012">
    <property type="protein sequence ID" value="KIU25320.1"/>
    <property type="molecule type" value="Genomic_DNA"/>
</dbReference>
<keyword evidence="1" id="KW-0472">Membrane</keyword>
<sequence>MAEQKFAYKESLRVGMLLAGTAGYIDSYTFAFHDNRFASFQSVNLLQFGINVASGHWHQASLFFWPVIAFLFGAMLNQLIKKYSFRTQMQWEARSVLIEMFGVLLVAILEMTHVPTELVLSILAIFMAMQADTFGKLRGMPYATVLSTGNLKTFGATLGSGLLNHDKTQFVKTRNVGLVIAAFLIAAIVAHYLGLIIGAWTMFGAPIMLLFVWFFVRQDELGTK</sequence>
<feature type="transmembrane region" description="Helical" evidence="1">
    <location>
        <begin position="140"/>
        <end position="163"/>
    </location>
</feature>
<name>A0A0D1LZM5_9LACO</name>
<evidence type="ECO:0000256" key="1">
    <source>
        <dbReference type="SAM" id="Phobius"/>
    </source>
</evidence>
<dbReference type="PANTHER" id="PTHR37314">
    <property type="entry name" value="SLR0142 PROTEIN"/>
    <property type="match status" value="1"/>
</dbReference>
<organism evidence="2 3">
    <name type="scientific">Weissella cibaria</name>
    <dbReference type="NCBI Taxonomy" id="137591"/>
    <lineage>
        <taxon>Bacteria</taxon>
        <taxon>Bacillati</taxon>
        <taxon>Bacillota</taxon>
        <taxon>Bacilli</taxon>
        <taxon>Lactobacillales</taxon>
        <taxon>Lactobacillaceae</taxon>
        <taxon>Weissella</taxon>
    </lineage>
</organism>
<feature type="transmembrane region" description="Helical" evidence="1">
    <location>
        <begin position="101"/>
        <end position="128"/>
    </location>
</feature>
<feature type="transmembrane region" description="Helical" evidence="1">
    <location>
        <begin position="175"/>
        <end position="193"/>
    </location>
</feature>
<gene>
    <name evidence="2" type="ORF">ab3b_00455</name>
</gene>
<dbReference type="RefSeq" id="WP_043940723.1">
    <property type="nucleotide sequence ID" value="NZ_JWHT01000012.1"/>
</dbReference>
<keyword evidence="1" id="KW-0812">Transmembrane</keyword>
<dbReference type="Proteomes" id="UP000032289">
    <property type="component" value="Unassembled WGS sequence"/>
</dbReference>
<dbReference type="PATRIC" id="fig|137591.24.peg.442"/>